<dbReference type="OrthoDB" id="5430620at2759"/>
<dbReference type="Pfam" id="PF10645">
    <property type="entry name" value="Carb_bind"/>
    <property type="match status" value="2"/>
</dbReference>
<sequence>MKFLTTLAFFLPFAFVAAEDLQTCGEAQYYPSKYTCFGTMLCPKNNGEIYLACGKACYSTRTYYCDANSQLQIYNPEQEPILQCGTQPYYPSKYACYDGNFLCPILNGNPTLRCGDACYNPSEYSCKDGKLSQPERPRCLGLYEDCYVNGQPVGVCCDGYICAANKCRPTNPVGRSLVA</sequence>
<reference evidence="3" key="1">
    <citation type="journal article" date="2020" name="Stud. Mycol.">
        <title>101 Dothideomycetes genomes: a test case for predicting lifestyles and emergence of pathogens.</title>
        <authorList>
            <person name="Haridas S."/>
            <person name="Albert R."/>
            <person name="Binder M."/>
            <person name="Bloem J."/>
            <person name="Labutti K."/>
            <person name="Salamov A."/>
            <person name="Andreopoulos B."/>
            <person name="Baker S."/>
            <person name="Barry K."/>
            <person name="Bills G."/>
            <person name="Bluhm B."/>
            <person name="Cannon C."/>
            <person name="Castanera R."/>
            <person name="Culley D."/>
            <person name="Daum C."/>
            <person name="Ezra D."/>
            <person name="Gonzalez J."/>
            <person name="Henrissat B."/>
            <person name="Kuo A."/>
            <person name="Liang C."/>
            <person name="Lipzen A."/>
            <person name="Lutzoni F."/>
            <person name="Magnuson J."/>
            <person name="Mondo S."/>
            <person name="Nolan M."/>
            <person name="Ohm R."/>
            <person name="Pangilinan J."/>
            <person name="Park H.-J."/>
            <person name="Ramirez L."/>
            <person name="Alfaro M."/>
            <person name="Sun H."/>
            <person name="Tritt A."/>
            <person name="Yoshinaga Y."/>
            <person name="Zwiers L.-H."/>
            <person name="Turgeon B."/>
            <person name="Goodwin S."/>
            <person name="Spatafora J."/>
            <person name="Crous P."/>
            <person name="Grigoriev I."/>
        </authorList>
    </citation>
    <scope>NUCLEOTIDE SEQUENCE</scope>
    <source>
        <strain evidence="3">CBS 207.26</strain>
    </source>
</reference>
<proteinExistence type="predicted"/>
<evidence type="ECO:0000313" key="4">
    <source>
        <dbReference type="Proteomes" id="UP000800200"/>
    </source>
</evidence>
<keyword evidence="1" id="KW-0732">Signal</keyword>
<keyword evidence="4" id="KW-1185">Reference proteome</keyword>
<protein>
    <submittedName>
        <fullName evidence="3">Carbohydrate-binding module family 52 protein</fullName>
    </submittedName>
</protein>
<dbReference type="Proteomes" id="UP000800200">
    <property type="component" value="Unassembled WGS sequence"/>
</dbReference>
<name>A0A6A6ET61_9PEZI</name>
<dbReference type="EMBL" id="ML994614">
    <property type="protein sequence ID" value="KAF2193270.1"/>
    <property type="molecule type" value="Genomic_DNA"/>
</dbReference>
<dbReference type="AlphaFoldDB" id="A0A6A6ET61"/>
<evidence type="ECO:0000256" key="1">
    <source>
        <dbReference type="SAM" id="SignalP"/>
    </source>
</evidence>
<feature type="domain" description="Endo-1,3(4)-beta-glucanase 1 carbohydrate binding" evidence="2">
    <location>
        <begin position="83"/>
        <end position="131"/>
    </location>
</feature>
<organism evidence="3 4">
    <name type="scientific">Zopfia rhizophila CBS 207.26</name>
    <dbReference type="NCBI Taxonomy" id="1314779"/>
    <lineage>
        <taxon>Eukaryota</taxon>
        <taxon>Fungi</taxon>
        <taxon>Dikarya</taxon>
        <taxon>Ascomycota</taxon>
        <taxon>Pezizomycotina</taxon>
        <taxon>Dothideomycetes</taxon>
        <taxon>Dothideomycetes incertae sedis</taxon>
        <taxon>Zopfiaceae</taxon>
        <taxon>Zopfia</taxon>
    </lineage>
</organism>
<evidence type="ECO:0000313" key="3">
    <source>
        <dbReference type="EMBL" id="KAF2193270.1"/>
    </source>
</evidence>
<accession>A0A6A6ET61</accession>
<feature type="chain" id="PRO_5025404999" evidence="1">
    <location>
        <begin position="19"/>
        <end position="179"/>
    </location>
</feature>
<gene>
    <name evidence="3" type="ORF">K469DRAFT_745586</name>
</gene>
<feature type="domain" description="Endo-1,3(4)-beta-glucanase 1 carbohydrate binding" evidence="2">
    <location>
        <begin position="23"/>
        <end position="68"/>
    </location>
</feature>
<feature type="signal peptide" evidence="1">
    <location>
        <begin position="1"/>
        <end position="18"/>
    </location>
</feature>
<evidence type="ECO:0000259" key="2">
    <source>
        <dbReference type="Pfam" id="PF10645"/>
    </source>
</evidence>
<dbReference type="GO" id="GO:0030246">
    <property type="term" value="F:carbohydrate binding"/>
    <property type="evidence" value="ECO:0007669"/>
    <property type="project" value="InterPro"/>
</dbReference>
<dbReference type="InterPro" id="IPR018909">
    <property type="entry name" value="Eng1_septum"/>
</dbReference>